<evidence type="ECO:0000256" key="1">
    <source>
        <dbReference type="PROSITE-ProRule" id="PRU00339"/>
    </source>
</evidence>
<dbReference type="InterPro" id="IPR050697">
    <property type="entry name" value="Adenylyl/Guanylyl_Cyclase_3/4"/>
</dbReference>
<organism evidence="4 5">
    <name type="scientific">candidate division LCP-89 bacterium B3_LCP</name>
    <dbReference type="NCBI Taxonomy" id="2012998"/>
    <lineage>
        <taxon>Bacteria</taxon>
        <taxon>Pseudomonadati</taxon>
        <taxon>Bacteria division LCP-89</taxon>
    </lineage>
</organism>
<dbReference type="Pfam" id="PF05226">
    <property type="entry name" value="CHASE2"/>
    <property type="match status" value="1"/>
</dbReference>
<dbReference type="GO" id="GO:0006171">
    <property type="term" value="P:cAMP biosynthetic process"/>
    <property type="evidence" value="ECO:0007669"/>
    <property type="project" value="TreeGrafter"/>
</dbReference>
<dbReference type="PANTHER" id="PTHR43081">
    <property type="entry name" value="ADENYLATE CYCLASE, TERMINAL-DIFFERENTIATION SPECIFIC-RELATED"/>
    <property type="match status" value="1"/>
</dbReference>
<dbReference type="InterPro" id="IPR029787">
    <property type="entry name" value="Nucleotide_cyclase"/>
</dbReference>
<dbReference type="PANTHER" id="PTHR43081:SF1">
    <property type="entry name" value="ADENYLATE CYCLASE, TERMINAL-DIFFERENTIATION SPECIFIC"/>
    <property type="match status" value="1"/>
</dbReference>
<dbReference type="CDD" id="cd07302">
    <property type="entry name" value="CHD"/>
    <property type="match status" value="1"/>
</dbReference>
<dbReference type="PROSITE" id="PS50125">
    <property type="entry name" value="GUANYLATE_CYCLASE_2"/>
    <property type="match status" value="1"/>
</dbReference>
<dbReference type="InterPro" id="IPR001054">
    <property type="entry name" value="A/G_cyclase"/>
</dbReference>
<accession>A0A532V3I7</accession>
<dbReference type="PROSITE" id="PS50005">
    <property type="entry name" value="TPR"/>
    <property type="match status" value="1"/>
</dbReference>
<keyword evidence="1" id="KW-0802">TPR repeat</keyword>
<keyword evidence="2" id="KW-0472">Membrane</keyword>
<dbReference type="SMART" id="SM00044">
    <property type="entry name" value="CYCc"/>
    <property type="match status" value="1"/>
</dbReference>
<feature type="domain" description="Guanylate cyclase" evidence="3">
    <location>
        <begin position="440"/>
        <end position="572"/>
    </location>
</feature>
<dbReference type="AlphaFoldDB" id="A0A532V3I7"/>
<keyword evidence="2" id="KW-0812">Transmembrane</keyword>
<evidence type="ECO:0000313" key="5">
    <source>
        <dbReference type="Proteomes" id="UP000319619"/>
    </source>
</evidence>
<dbReference type="EMBL" id="NJBN01000002">
    <property type="protein sequence ID" value="TKJ41755.1"/>
    <property type="molecule type" value="Genomic_DNA"/>
</dbReference>
<evidence type="ECO:0000313" key="4">
    <source>
        <dbReference type="EMBL" id="TKJ41755.1"/>
    </source>
</evidence>
<comment type="caution">
    <text evidence="4">The sequence shown here is derived from an EMBL/GenBank/DDBJ whole genome shotgun (WGS) entry which is preliminary data.</text>
</comment>
<proteinExistence type="predicted"/>
<dbReference type="InterPro" id="IPR007890">
    <property type="entry name" value="CHASE2"/>
</dbReference>
<feature type="transmembrane region" description="Helical" evidence="2">
    <location>
        <begin position="318"/>
        <end position="339"/>
    </location>
</feature>
<evidence type="ECO:0000256" key="2">
    <source>
        <dbReference type="SAM" id="Phobius"/>
    </source>
</evidence>
<feature type="repeat" description="TPR" evidence="1">
    <location>
        <begin position="633"/>
        <end position="666"/>
    </location>
</feature>
<sequence>MNVHRQRLLFWILPLFIAIVSLGLSRLAPLETLELRLLDARFCLRGPLEISNSPIQIVAIDDQSFSVLNQKWPLGGSIYARAIRNLNRAGADLIVFDIEFTEANSLYPGEDSTFAEAIAEAGNVILAGKLAYTYGLHQQIPTVRPVPPNQVLLNTGASWGIANEIPDSDGFTRRYITQLQSGESTYNSLVLEALRNVGESSENHQEDFDILLHDDSSFLINYYGPPGTFPAISLASVLDDSDFDLGEEYDTNYMDYVTSDLKSGVNPFLDKIVLIGAAAEELQDTKNTPFLNYGTTPQKMPGVEMHANALQTVIDGSFLRRITAFSAVIMCLMLAYLMFYVSKRIKPLGSILALLVTTVVVFSIVHLAFIYFNLWVDLIAPVNTIFLTSIFAAVFGYWLERSEKFRISEMFSKYLPKRVVKELIAKPELLKLGGERRNLTILFADLEGFTALTQKLDPEVLVEMINEYMTVMTEAISAHGGIIDKYEGDLVMAEFGVPVSSEDHHEHACRAALEMRSQLENLHIRWHALDLPNPPMRIGINSGEVIVGNMGSQDLFDYTVIGDAVNICAKLEKANKLYGTIILISNETHNGLPDGFVTRRLKDLILKGRQQVVEVYELIAADADALNKDQKFLLDHYQSGWSYFTDGEYMQAAICFETALQVKPDDIPSEMMLNACHQSDDSVINPHIKSILPENS</sequence>
<feature type="transmembrane region" description="Helical" evidence="2">
    <location>
        <begin position="351"/>
        <end position="372"/>
    </location>
</feature>
<dbReference type="Gene3D" id="3.30.70.1230">
    <property type="entry name" value="Nucleotide cyclase"/>
    <property type="match status" value="1"/>
</dbReference>
<dbReference type="SUPFAM" id="SSF55073">
    <property type="entry name" value="Nucleotide cyclase"/>
    <property type="match status" value="1"/>
</dbReference>
<dbReference type="GO" id="GO:0035556">
    <property type="term" value="P:intracellular signal transduction"/>
    <property type="evidence" value="ECO:0007669"/>
    <property type="project" value="InterPro"/>
</dbReference>
<name>A0A532V3I7_UNCL8</name>
<evidence type="ECO:0000259" key="3">
    <source>
        <dbReference type="PROSITE" id="PS50125"/>
    </source>
</evidence>
<reference evidence="4 5" key="1">
    <citation type="submission" date="2017-06" db="EMBL/GenBank/DDBJ databases">
        <title>Novel microbial phyla capable of carbon fixation and sulfur reduction in deep-sea sediments.</title>
        <authorList>
            <person name="Huang J."/>
            <person name="Baker B."/>
            <person name="Wang Y."/>
        </authorList>
    </citation>
    <scope>NUCLEOTIDE SEQUENCE [LARGE SCALE GENOMIC DNA]</scope>
    <source>
        <strain evidence="4">B3_LCP</strain>
    </source>
</reference>
<keyword evidence="2" id="KW-1133">Transmembrane helix</keyword>
<dbReference type="GO" id="GO:0004016">
    <property type="term" value="F:adenylate cyclase activity"/>
    <property type="evidence" value="ECO:0007669"/>
    <property type="project" value="UniProtKB-ARBA"/>
</dbReference>
<dbReference type="Pfam" id="PF00211">
    <property type="entry name" value="Guanylate_cyc"/>
    <property type="match status" value="1"/>
</dbReference>
<dbReference type="Proteomes" id="UP000319619">
    <property type="component" value="Unassembled WGS sequence"/>
</dbReference>
<dbReference type="SMART" id="SM01080">
    <property type="entry name" value="CHASE2"/>
    <property type="match status" value="1"/>
</dbReference>
<protein>
    <recommendedName>
        <fullName evidence="3">Guanylate cyclase domain-containing protein</fullName>
    </recommendedName>
</protein>
<dbReference type="InterPro" id="IPR019734">
    <property type="entry name" value="TPR_rpt"/>
</dbReference>
<feature type="transmembrane region" description="Helical" evidence="2">
    <location>
        <begin position="378"/>
        <end position="399"/>
    </location>
</feature>
<gene>
    <name evidence="4" type="ORF">CEE37_04080</name>
</gene>